<dbReference type="GO" id="GO:0045936">
    <property type="term" value="P:negative regulation of phosphate metabolic process"/>
    <property type="evidence" value="ECO:0007669"/>
    <property type="project" value="InterPro"/>
</dbReference>
<dbReference type="Gene3D" id="1.20.58.220">
    <property type="entry name" value="Phosphate transport system protein phou homolog 2, domain 2"/>
    <property type="match status" value="1"/>
</dbReference>
<dbReference type="AlphaFoldDB" id="A0A1G9J345"/>
<dbReference type="InterPro" id="IPR011009">
    <property type="entry name" value="Kinase-like_dom_sf"/>
</dbReference>
<dbReference type="Pfam" id="PF02958">
    <property type="entry name" value="EcKL"/>
    <property type="match status" value="1"/>
</dbReference>
<dbReference type="Pfam" id="PF01895">
    <property type="entry name" value="PhoU"/>
    <property type="match status" value="2"/>
</dbReference>
<dbReference type="InterPro" id="IPR004119">
    <property type="entry name" value="EcKL"/>
</dbReference>
<dbReference type="Proteomes" id="UP000199053">
    <property type="component" value="Unassembled WGS sequence"/>
</dbReference>
<dbReference type="InterPro" id="IPR026022">
    <property type="entry name" value="PhoU_dom"/>
</dbReference>
<gene>
    <name evidence="3" type="ORF">SAMN05660337_2619</name>
</gene>
<dbReference type="PANTHER" id="PTHR42930">
    <property type="entry name" value="PHOSPHATE-SPECIFIC TRANSPORT SYSTEM ACCESSORY PROTEIN PHOU"/>
    <property type="match status" value="1"/>
</dbReference>
<evidence type="ECO:0000259" key="2">
    <source>
        <dbReference type="Pfam" id="PF01895"/>
    </source>
</evidence>
<dbReference type="GO" id="GO:0030643">
    <property type="term" value="P:intracellular phosphate ion homeostasis"/>
    <property type="evidence" value="ECO:0007669"/>
    <property type="project" value="InterPro"/>
</dbReference>
<dbReference type="Gene3D" id="3.90.1200.10">
    <property type="match status" value="1"/>
</dbReference>
<accession>A0A1G9J345</accession>
<evidence type="ECO:0000313" key="4">
    <source>
        <dbReference type="Proteomes" id="UP000199053"/>
    </source>
</evidence>
<dbReference type="OrthoDB" id="3806873at2"/>
<dbReference type="InterPro" id="IPR028366">
    <property type="entry name" value="PhoU"/>
</dbReference>
<dbReference type="EMBL" id="FNGA01000004">
    <property type="protein sequence ID" value="SDL31742.1"/>
    <property type="molecule type" value="Genomic_DNA"/>
</dbReference>
<name>A0A1G9J345_9BACT</name>
<dbReference type="PANTHER" id="PTHR42930:SF3">
    <property type="entry name" value="PHOSPHATE-SPECIFIC TRANSPORT SYSTEM ACCESSORY PROTEIN PHOU"/>
    <property type="match status" value="1"/>
</dbReference>
<dbReference type="SUPFAM" id="SSF109755">
    <property type="entry name" value="PhoU-like"/>
    <property type="match status" value="1"/>
</dbReference>
<proteinExistence type="inferred from homology"/>
<feature type="domain" description="PhoU" evidence="2">
    <location>
        <begin position="28"/>
        <end position="99"/>
    </location>
</feature>
<dbReference type="STRING" id="246191.SAMN05660337_2619"/>
<keyword evidence="4" id="KW-1185">Reference proteome</keyword>
<reference evidence="4" key="1">
    <citation type="submission" date="2016-10" db="EMBL/GenBank/DDBJ databases">
        <authorList>
            <person name="Varghese N."/>
            <person name="Submissions S."/>
        </authorList>
    </citation>
    <scope>NUCLEOTIDE SEQUENCE [LARGE SCALE GENOMIC DNA]</scope>
    <source>
        <strain evidence="4">DSM 16995</strain>
    </source>
</reference>
<protein>
    <submittedName>
        <fullName evidence="3">Phosphate uptake regulator</fullName>
    </submittedName>
</protein>
<dbReference type="InterPro" id="IPR038078">
    <property type="entry name" value="PhoU-like_sf"/>
</dbReference>
<sequence length="550" mass="63218">MMTFEGLDENFKFLVLEVKTQIGATRKFVNSPSRALFRKITSRDDHIDNLKTIIENKSYSRINKDTELDDKSLNKIRAIQLASVNLERIGDYCVNIVNQMAYLEDKNFVNRFENPEAFDIIEETTALIEKGFNEDNMPLALEICKSEYSLDSLYKDNFNRIMAEMGSGKNIPDLVTVLFIFRYLERIGDSLLNIGEAIIFSILGERIKIEQFESLQHTLTVSGFDGSFSDIDFQGIWGSRSGCRIGHVQAKDKENGPPVAQGSIYKEGNLAKIKQERDNLKLWNNNFPGMVPDIFGYHESPDENKGSMLVEFLPGCTLDTMILTSDDADLENGLFTLEQTLRHIWKKPIKTGPFPTTYMEQLKSRQPGVLQVHPEFNTLAGSQGSVDITSATDLINKAMSVEKNLPAPFTVFIHGDFNCNNVVYSNADERIRFIDLHRSRDFDYIQDISVFLVSSFRMPIFDRPIRNKINAVISRFYSFTEEFALENDDTTWKARLTLALARSFYTSTRFEFNYGFAKEMFNRSIFLLEKINRYNGNWNDFVLPEDILHY</sequence>
<evidence type="ECO:0000313" key="3">
    <source>
        <dbReference type="EMBL" id="SDL31742.1"/>
    </source>
</evidence>
<dbReference type="RefSeq" id="WP_092161823.1">
    <property type="nucleotide sequence ID" value="NZ_FNGA01000004.1"/>
</dbReference>
<feature type="domain" description="PhoU" evidence="2">
    <location>
        <begin position="117"/>
        <end position="197"/>
    </location>
</feature>
<dbReference type="SUPFAM" id="SSF56112">
    <property type="entry name" value="Protein kinase-like (PK-like)"/>
    <property type="match status" value="1"/>
</dbReference>
<organism evidence="3 4">
    <name type="scientific">Maridesulfovibrio ferrireducens</name>
    <dbReference type="NCBI Taxonomy" id="246191"/>
    <lineage>
        <taxon>Bacteria</taxon>
        <taxon>Pseudomonadati</taxon>
        <taxon>Thermodesulfobacteriota</taxon>
        <taxon>Desulfovibrionia</taxon>
        <taxon>Desulfovibrionales</taxon>
        <taxon>Desulfovibrionaceae</taxon>
        <taxon>Maridesulfovibrio</taxon>
    </lineage>
</organism>
<comment type="similarity">
    <text evidence="1">Belongs to the PhoU family.</text>
</comment>
<evidence type="ECO:0000256" key="1">
    <source>
        <dbReference type="ARBA" id="ARBA00008107"/>
    </source>
</evidence>